<dbReference type="EMBL" id="JBHUKR010000022">
    <property type="protein sequence ID" value="MFD2421694.1"/>
    <property type="molecule type" value="Genomic_DNA"/>
</dbReference>
<sequence length="70" mass="8075">MAQPEMTPDAERRSKPFTQYTQADWNGYNHWAAGRLRDYANQSEAAGNTEQAARERHAADQHESWIKPTK</sequence>
<proteinExistence type="predicted"/>
<feature type="region of interest" description="Disordered" evidence="1">
    <location>
        <begin position="42"/>
        <end position="70"/>
    </location>
</feature>
<name>A0ABW5G5T4_9PSEU</name>
<comment type="caution">
    <text evidence="2">The sequence shown here is derived from an EMBL/GenBank/DDBJ whole genome shotgun (WGS) entry which is preliminary data.</text>
</comment>
<reference evidence="3" key="1">
    <citation type="journal article" date="2019" name="Int. J. Syst. Evol. Microbiol.">
        <title>The Global Catalogue of Microorganisms (GCM) 10K type strain sequencing project: providing services to taxonomists for standard genome sequencing and annotation.</title>
        <authorList>
            <consortium name="The Broad Institute Genomics Platform"/>
            <consortium name="The Broad Institute Genome Sequencing Center for Infectious Disease"/>
            <person name="Wu L."/>
            <person name="Ma J."/>
        </authorList>
    </citation>
    <scope>NUCLEOTIDE SEQUENCE [LARGE SCALE GENOMIC DNA]</scope>
    <source>
        <strain evidence="3">CGMCC 4.7645</strain>
    </source>
</reference>
<accession>A0ABW5G5T4</accession>
<feature type="compositionally biased region" description="Basic and acidic residues" evidence="1">
    <location>
        <begin position="52"/>
        <end position="70"/>
    </location>
</feature>
<keyword evidence="3" id="KW-1185">Reference proteome</keyword>
<evidence type="ECO:0000313" key="3">
    <source>
        <dbReference type="Proteomes" id="UP001597417"/>
    </source>
</evidence>
<gene>
    <name evidence="2" type="ORF">ACFSXZ_35715</name>
</gene>
<organism evidence="2 3">
    <name type="scientific">Amycolatopsis pigmentata</name>
    <dbReference type="NCBI Taxonomy" id="450801"/>
    <lineage>
        <taxon>Bacteria</taxon>
        <taxon>Bacillati</taxon>
        <taxon>Actinomycetota</taxon>
        <taxon>Actinomycetes</taxon>
        <taxon>Pseudonocardiales</taxon>
        <taxon>Pseudonocardiaceae</taxon>
        <taxon>Amycolatopsis</taxon>
    </lineage>
</organism>
<dbReference type="Proteomes" id="UP001597417">
    <property type="component" value="Unassembled WGS sequence"/>
</dbReference>
<evidence type="ECO:0000256" key="1">
    <source>
        <dbReference type="SAM" id="MobiDB-lite"/>
    </source>
</evidence>
<evidence type="ECO:0000313" key="2">
    <source>
        <dbReference type="EMBL" id="MFD2421694.1"/>
    </source>
</evidence>
<feature type="compositionally biased region" description="Polar residues" evidence="1">
    <location>
        <begin position="42"/>
        <end position="51"/>
    </location>
</feature>
<protein>
    <submittedName>
        <fullName evidence="2">Uncharacterized protein</fullName>
    </submittedName>
</protein>
<dbReference type="RefSeq" id="WP_378270417.1">
    <property type="nucleotide sequence ID" value="NZ_JBHUKR010000022.1"/>
</dbReference>